<dbReference type="EMBL" id="BAABGA010000030">
    <property type="protein sequence ID" value="GAA4453152.1"/>
    <property type="molecule type" value="Genomic_DNA"/>
</dbReference>
<gene>
    <name evidence="1" type="ORF">GCM10023156_23660</name>
</gene>
<keyword evidence="2" id="KW-1185">Reference proteome</keyword>
<evidence type="ECO:0000313" key="2">
    <source>
        <dbReference type="Proteomes" id="UP001500840"/>
    </source>
</evidence>
<sequence>MSTRLVPAVSAGALPENSRRVVTIFLNGGNDGLNTIIPARDPLYAHYRNNLRIKPEEAIHLDDDTFLHPAMRGLSGCWDSGRLSIQQGVGYPNHSRSHFVSTAVWSEGNLDATLPSFNGWLARTLDPLQANSQSPLACAIDSPDTPELLRGRITRTVSMPQLPREESQTLARVLEQNQDFAADSAANQFVLQASRDAAASLRKSAASSSQFDGFPDTTFGHRMGQVASVIESLPEIKAVHAVHDGYDTHSGQRPRHSSLLRELADGLAAIDRFLSERGLSGSTLIMVFSEFGRRVQENASHGTDHGAAAPVLLIGGGSEPGLHGASPDLENLVDGDITVTSDFRELQAVASQWLVSNEKKMRRS</sequence>
<organism evidence="1 2">
    <name type="scientific">Novipirellula rosea</name>
    <dbReference type="NCBI Taxonomy" id="1031540"/>
    <lineage>
        <taxon>Bacteria</taxon>
        <taxon>Pseudomonadati</taxon>
        <taxon>Planctomycetota</taxon>
        <taxon>Planctomycetia</taxon>
        <taxon>Pirellulales</taxon>
        <taxon>Pirellulaceae</taxon>
        <taxon>Novipirellula</taxon>
    </lineage>
</organism>
<reference evidence="2" key="1">
    <citation type="journal article" date="2019" name="Int. J. Syst. Evol. Microbiol.">
        <title>The Global Catalogue of Microorganisms (GCM) 10K type strain sequencing project: providing services to taxonomists for standard genome sequencing and annotation.</title>
        <authorList>
            <consortium name="The Broad Institute Genomics Platform"/>
            <consortium name="The Broad Institute Genome Sequencing Center for Infectious Disease"/>
            <person name="Wu L."/>
            <person name="Ma J."/>
        </authorList>
    </citation>
    <scope>NUCLEOTIDE SEQUENCE [LARGE SCALE GENOMIC DNA]</scope>
    <source>
        <strain evidence="2">JCM 17759</strain>
    </source>
</reference>
<dbReference type="Proteomes" id="UP001500840">
    <property type="component" value="Unassembled WGS sequence"/>
</dbReference>
<comment type="caution">
    <text evidence="1">The sequence shown here is derived from an EMBL/GenBank/DDBJ whole genome shotgun (WGS) entry which is preliminary data.</text>
</comment>
<dbReference type="InterPro" id="IPR010869">
    <property type="entry name" value="DUF1501"/>
</dbReference>
<accession>A0ABP8MMM3</accession>
<proteinExistence type="predicted"/>
<evidence type="ECO:0000313" key="1">
    <source>
        <dbReference type="EMBL" id="GAA4453152.1"/>
    </source>
</evidence>
<dbReference type="PANTHER" id="PTHR43737:SF1">
    <property type="entry name" value="DUF1501 DOMAIN-CONTAINING PROTEIN"/>
    <property type="match status" value="1"/>
</dbReference>
<dbReference type="PANTHER" id="PTHR43737">
    <property type="entry name" value="BLL7424 PROTEIN"/>
    <property type="match status" value="1"/>
</dbReference>
<protein>
    <submittedName>
        <fullName evidence="1">DUF1501 domain-containing protein</fullName>
    </submittedName>
</protein>
<name>A0ABP8MMM3_9BACT</name>
<dbReference type="Pfam" id="PF07394">
    <property type="entry name" value="DUF1501"/>
    <property type="match status" value="1"/>
</dbReference>